<evidence type="ECO:0000313" key="2">
    <source>
        <dbReference type="EMBL" id="GMU05457.1"/>
    </source>
</evidence>
<evidence type="ECO:0000313" key="3">
    <source>
        <dbReference type="Proteomes" id="UP001342631"/>
    </source>
</evidence>
<organism evidence="2 3">
    <name type="scientific">Corallococcus caeni</name>
    <dbReference type="NCBI Taxonomy" id="3082388"/>
    <lineage>
        <taxon>Bacteria</taxon>
        <taxon>Pseudomonadati</taxon>
        <taxon>Myxococcota</taxon>
        <taxon>Myxococcia</taxon>
        <taxon>Myxococcales</taxon>
        <taxon>Cystobacterineae</taxon>
        <taxon>Myxococcaceae</taxon>
        <taxon>Corallococcus</taxon>
    </lineage>
</organism>
<name>A0ABQ6QN52_9BACT</name>
<sequence length="88" mass="9701">MEPAELHPAQLCPPGVEQPWDVLEMVESGAPPERASCAESSYRAPSDSESEQERAQAASSDTPSASIHWLNAFLMRTLRRFQSLSTEL</sequence>
<evidence type="ECO:0000256" key="1">
    <source>
        <dbReference type="SAM" id="MobiDB-lite"/>
    </source>
</evidence>
<dbReference type="Proteomes" id="UP001342631">
    <property type="component" value="Unassembled WGS sequence"/>
</dbReference>
<proteinExistence type="predicted"/>
<feature type="region of interest" description="Disordered" evidence="1">
    <location>
        <begin position="28"/>
        <end position="63"/>
    </location>
</feature>
<protein>
    <submittedName>
        <fullName evidence="2">Uncharacterized protein</fullName>
    </submittedName>
</protein>
<dbReference type="EMBL" id="BTTX01000002">
    <property type="protein sequence ID" value="GMU05457.1"/>
    <property type="molecule type" value="Genomic_DNA"/>
</dbReference>
<reference evidence="2 3" key="1">
    <citation type="journal article" date="2024" name="Arch. Microbiol.">
        <title>Corallococcus caeni sp. nov., a novel myxobacterium isolated from activated sludge.</title>
        <authorList>
            <person name="Tomita S."/>
            <person name="Nakai R."/>
            <person name="Kuroda K."/>
            <person name="Kurashita H."/>
            <person name="Hatamoto M."/>
            <person name="Yamaguchi T."/>
            <person name="Narihiro T."/>
        </authorList>
    </citation>
    <scope>NUCLEOTIDE SEQUENCE [LARGE SCALE GENOMIC DNA]</scope>
    <source>
        <strain evidence="2 3">NO1</strain>
    </source>
</reference>
<gene>
    <name evidence="2" type="ORF">ASNO1_17100</name>
</gene>
<keyword evidence="3" id="KW-1185">Reference proteome</keyword>
<accession>A0ABQ6QN52</accession>
<comment type="caution">
    <text evidence="2">The sequence shown here is derived from an EMBL/GenBank/DDBJ whole genome shotgun (WGS) entry which is preliminary data.</text>
</comment>